<dbReference type="STRING" id="1071383.J7S8P5"/>
<feature type="domain" description="PUM-HD" evidence="6">
    <location>
        <begin position="368"/>
        <end position="731"/>
    </location>
</feature>
<proteinExistence type="predicted"/>
<dbReference type="InterPro" id="IPR035979">
    <property type="entry name" value="RBD_domain_sf"/>
</dbReference>
<dbReference type="eggNOG" id="KOG4574">
    <property type="taxonomic scope" value="Eukaryota"/>
</dbReference>
<dbReference type="InterPro" id="IPR052645">
    <property type="entry name" value="Pumilio_domain_protein"/>
</dbReference>
<dbReference type="CDD" id="cd21616">
    <property type="entry name" value="RRM_ScJSN1_like"/>
    <property type="match status" value="1"/>
</dbReference>
<dbReference type="SUPFAM" id="SSF54928">
    <property type="entry name" value="RNA-binding domain, RBD"/>
    <property type="match status" value="1"/>
</dbReference>
<feature type="compositionally biased region" description="Basic and acidic residues" evidence="4">
    <location>
        <begin position="1"/>
        <end position="12"/>
    </location>
</feature>
<dbReference type="RefSeq" id="XP_022465257.1">
    <property type="nucleotide sequence ID" value="XM_022608798.1"/>
</dbReference>
<evidence type="ECO:0000256" key="3">
    <source>
        <dbReference type="PROSITE-ProRule" id="PRU00317"/>
    </source>
</evidence>
<dbReference type="SMART" id="SM00360">
    <property type="entry name" value="RRM"/>
    <property type="match status" value="1"/>
</dbReference>
<keyword evidence="8" id="KW-1185">Reference proteome</keyword>
<evidence type="ECO:0000259" key="6">
    <source>
        <dbReference type="PROSITE" id="PS50303"/>
    </source>
</evidence>
<dbReference type="Pfam" id="PF00076">
    <property type="entry name" value="RRM_1"/>
    <property type="match status" value="1"/>
</dbReference>
<feature type="region of interest" description="Disordered" evidence="4">
    <location>
        <begin position="1"/>
        <end position="30"/>
    </location>
</feature>
<dbReference type="OrthoDB" id="4063137at2759"/>
<dbReference type="GO" id="GO:0003729">
    <property type="term" value="F:mRNA binding"/>
    <property type="evidence" value="ECO:0007669"/>
    <property type="project" value="EnsemblFungi"/>
</dbReference>
<dbReference type="PROSITE" id="PS50102">
    <property type="entry name" value="RRM"/>
    <property type="match status" value="1"/>
</dbReference>
<dbReference type="Proteomes" id="UP000006310">
    <property type="component" value="Chromosome 6"/>
</dbReference>
<dbReference type="SUPFAM" id="SSF48371">
    <property type="entry name" value="ARM repeat"/>
    <property type="match status" value="1"/>
</dbReference>
<dbReference type="PANTHER" id="PTHR47093">
    <property type="entry name" value="PROTEIN JSN1-RELATED"/>
    <property type="match status" value="1"/>
</dbReference>
<dbReference type="PROSITE" id="PS50302">
    <property type="entry name" value="PUM"/>
    <property type="match status" value="2"/>
</dbReference>
<dbReference type="InterPro" id="IPR011989">
    <property type="entry name" value="ARM-like"/>
</dbReference>
<feature type="compositionally biased region" description="Polar residues" evidence="4">
    <location>
        <begin position="19"/>
        <end position="30"/>
    </location>
</feature>
<feature type="repeat" description="Pumilio" evidence="3">
    <location>
        <begin position="510"/>
        <end position="549"/>
    </location>
</feature>
<name>J7S8P5_HUIN7</name>
<dbReference type="GeneID" id="34526726"/>
<dbReference type="InterPro" id="IPR033133">
    <property type="entry name" value="PUM-HD"/>
</dbReference>
<protein>
    <recommendedName>
        <fullName evidence="9">PUM-HD domain-containing protein</fullName>
    </recommendedName>
</protein>
<dbReference type="EMBL" id="HE978319">
    <property type="protein sequence ID" value="CCK71011.1"/>
    <property type="molecule type" value="Genomic_DNA"/>
</dbReference>
<evidence type="ECO:0000259" key="5">
    <source>
        <dbReference type="PROSITE" id="PS50102"/>
    </source>
</evidence>
<evidence type="ECO:0000256" key="2">
    <source>
        <dbReference type="PROSITE-ProRule" id="PRU00176"/>
    </source>
</evidence>
<sequence>MDGLADVRDTPHKLGSYRGTPTTPNSKFSDKFSSFLPSSLSARFHKPKMDGENKLMSSVINNEVISNPHDFLGNGDIMGGSGTPLGAAGTSNATPLVNFPSGSNTILESPVTRSRQRTNTVPVQWGLNLPNLMKTESTYSENSIWSEDIGRKRSQSMATYESMPSALPIFQDDVDPTSLNWITTNQKNVPPANLTATLIPTSTIAVSNIFPMQTQSVMWSNAMNMTSVVLGTLFSQFGKIVSVRTLQNLFMAIIEFESVESAILALETMQDKEISIVGVPSRITFARILSYSPTESQSIAAPRSMTHDLVYNGTVKFQLHPNGMRIPIFVDQYNSNSVIRPHLSASNSGPETCPFPLPPPSLAQLAKPLQHTLDELGAKVNISRLLSMKPCNNMGQFAPMPDAVPHKQFQTPKLREIRKSLDNNLMSTLEIEQLALVMLDELPELSLDYLGNTIVQRLYDKCGTVIRDIILRKLADYLSLFGIHKSGTWVCQKVIKLANTARSKQMISRGIELYCTSLSNDQFGNYVIQETIKLGYPWNQFIFDNVLVNFWNVCSNRYGARAVRACLESTEGIVQSQIAAVSSAIIQYGQYLIIDHNGALLITWLLDTCHLPKRYEMLTNHILSYLGELCCHKLGSLTILKILNSRGNDTCKQLILETIFELQNPHNLDTLRYVLRDHTLQGSRCIYKMVTSRLVLDAMTKQLVLQRISSVLAEDSSQHYHRLTEECNNPS</sequence>
<dbReference type="KEGG" id="kng:KNAG_0F03490"/>
<dbReference type="Gene3D" id="3.30.70.330">
    <property type="match status" value="1"/>
</dbReference>
<dbReference type="InterPro" id="IPR001313">
    <property type="entry name" value="Pumilio_RNA-bd_rpt"/>
</dbReference>
<evidence type="ECO:0000256" key="4">
    <source>
        <dbReference type="SAM" id="MobiDB-lite"/>
    </source>
</evidence>
<dbReference type="HOGENOM" id="CLU_009728_0_0_1"/>
<evidence type="ECO:0000256" key="1">
    <source>
        <dbReference type="ARBA" id="ARBA00022737"/>
    </source>
</evidence>
<keyword evidence="1" id="KW-0677">Repeat</keyword>
<dbReference type="PROSITE" id="PS50303">
    <property type="entry name" value="PUM_HD"/>
    <property type="match status" value="1"/>
</dbReference>
<dbReference type="Pfam" id="PF00806">
    <property type="entry name" value="PUF"/>
    <property type="match status" value="4"/>
</dbReference>
<keyword evidence="2" id="KW-0694">RNA-binding</keyword>
<dbReference type="GO" id="GO:0000288">
    <property type="term" value="P:nuclear-transcribed mRNA catabolic process, deadenylation-dependent decay"/>
    <property type="evidence" value="ECO:0007669"/>
    <property type="project" value="EnsemblFungi"/>
</dbReference>
<dbReference type="InterPro" id="IPR000504">
    <property type="entry name" value="RRM_dom"/>
</dbReference>
<reference evidence="8" key="2">
    <citation type="submission" date="2012-08" db="EMBL/GenBank/DDBJ databases">
        <title>Genome sequence of Kazachstania naganishii.</title>
        <authorList>
            <person name="Gordon J.L."/>
            <person name="Armisen D."/>
            <person name="Proux-Wera E."/>
            <person name="OhEigeartaigh S.S."/>
            <person name="Byrne K.P."/>
            <person name="Wolfe K.H."/>
        </authorList>
    </citation>
    <scope>NUCLEOTIDE SEQUENCE [LARGE SCALE GENOMIC DNA]</scope>
    <source>
        <strain evidence="8">ATCC MYA-139 / BCRC 22969 / CBS 8797 / CCRC 22969 / KCTC 17520 / NBRC 10181 / NCYC 3082</strain>
    </source>
</reference>
<dbReference type="Gene3D" id="1.25.10.10">
    <property type="entry name" value="Leucine-rich Repeat Variant"/>
    <property type="match status" value="1"/>
</dbReference>
<evidence type="ECO:0000313" key="7">
    <source>
        <dbReference type="EMBL" id="CCK71011.1"/>
    </source>
</evidence>
<reference evidence="7 8" key="1">
    <citation type="journal article" date="2011" name="Proc. Natl. Acad. Sci. U.S.A.">
        <title>Evolutionary erosion of yeast sex chromosomes by mating-type switching accidents.</title>
        <authorList>
            <person name="Gordon J.L."/>
            <person name="Armisen D."/>
            <person name="Proux-Wera E."/>
            <person name="Oheigeartaigh S.S."/>
            <person name="Byrne K.P."/>
            <person name="Wolfe K.H."/>
        </authorList>
    </citation>
    <scope>NUCLEOTIDE SEQUENCE [LARGE SCALE GENOMIC DNA]</scope>
    <source>
        <strain evidence="8">ATCC MYA-139 / BCRC 22969 / CBS 8797 / CCRC 22969 / KCTC 17520 / NBRC 10181 / NCYC 3082</strain>
    </source>
</reference>
<gene>
    <name evidence="7" type="primary">KNAG0F03490</name>
    <name evidence="7" type="ordered locus">KNAG_0F03490</name>
</gene>
<dbReference type="InterPro" id="IPR012677">
    <property type="entry name" value="Nucleotide-bd_a/b_plait_sf"/>
</dbReference>
<dbReference type="PANTHER" id="PTHR47093:SF1">
    <property type="entry name" value="PROTEIN JSN1-RELATED"/>
    <property type="match status" value="1"/>
</dbReference>
<evidence type="ECO:0008006" key="9">
    <source>
        <dbReference type="Google" id="ProtNLM"/>
    </source>
</evidence>
<accession>J7S8P5</accession>
<feature type="domain" description="RRM" evidence="5">
    <location>
        <begin position="202"/>
        <end position="288"/>
    </location>
</feature>
<dbReference type="SMART" id="SM00025">
    <property type="entry name" value="Pumilio"/>
    <property type="match status" value="6"/>
</dbReference>
<dbReference type="InterPro" id="IPR016024">
    <property type="entry name" value="ARM-type_fold"/>
</dbReference>
<feature type="repeat" description="Pumilio" evidence="3">
    <location>
        <begin position="435"/>
        <end position="472"/>
    </location>
</feature>
<evidence type="ECO:0000313" key="8">
    <source>
        <dbReference type="Proteomes" id="UP000006310"/>
    </source>
</evidence>
<dbReference type="AlphaFoldDB" id="J7S8P5"/>
<organism evidence="7 8">
    <name type="scientific">Huiozyma naganishii (strain ATCC MYA-139 / BCRC 22969 / CBS 8797 / KCTC 17520 / NBRC 10181 / NCYC 3082 / Yp74L-3)</name>
    <name type="common">Yeast</name>
    <name type="synonym">Kazachstania naganishii</name>
    <dbReference type="NCBI Taxonomy" id="1071383"/>
    <lineage>
        <taxon>Eukaryota</taxon>
        <taxon>Fungi</taxon>
        <taxon>Dikarya</taxon>
        <taxon>Ascomycota</taxon>
        <taxon>Saccharomycotina</taxon>
        <taxon>Saccharomycetes</taxon>
        <taxon>Saccharomycetales</taxon>
        <taxon>Saccharomycetaceae</taxon>
        <taxon>Huiozyma</taxon>
    </lineage>
</organism>